<evidence type="ECO:0000313" key="3">
    <source>
        <dbReference type="Proteomes" id="UP000054498"/>
    </source>
</evidence>
<dbReference type="AlphaFoldDB" id="A0A0D2M5D0"/>
<reference evidence="2 3" key="1">
    <citation type="journal article" date="2013" name="BMC Genomics">
        <title>Reconstruction of the lipid metabolism for the microalga Monoraphidium neglectum from its genome sequence reveals characteristics suitable for biofuel production.</title>
        <authorList>
            <person name="Bogen C."/>
            <person name="Al-Dilaimi A."/>
            <person name="Albersmeier A."/>
            <person name="Wichmann J."/>
            <person name="Grundmann M."/>
            <person name="Rupp O."/>
            <person name="Lauersen K.J."/>
            <person name="Blifernez-Klassen O."/>
            <person name="Kalinowski J."/>
            <person name="Goesmann A."/>
            <person name="Mussgnug J.H."/>
            <person name="Kruse O."/>
        </authorList>
    </citation>
    <scope>NUCLEOTIDE SEQUENCE [LARGE SCALE GENOMIC DNA]</scope>
    <source>
        <strain evidence="2 3">SAG 48.87</strain>
    </source>
</reference>
<evidence type="ECO:0000259" key="1">
    <source>
        <dbReference type="Pfam" id="PF02797"/>
    </source>
</evidence>
<dbReference type="RefSeq" id="XP_013897674.1">
    <property type="nucleotide sequence ID" value="XM_014042220.1"/>
</dbReference>
<keyword evidence="2" id="KW-0012">Acyltransferase</keyword>
<name>A0A0D2M5D0_9CHLO</name>
<organism evidence="2 3">
    <name type="scientific">Monoraphidium neglectum</name>
    <dbReference type="NCBI Taxonomy" id="145388"/>
    <lineage>
        <taxon>Eukaryota</taxon>
        <taxon>Viridiplantae</taxon>
        <taxon>Chlorophyta</taxon>
        <taxon>core chlorophytes</taxon>
        <taxon>Chlorophyceae</taxon>
        <taxon>CS clade</taxon>
        <taxon>Sphaeropleales</taxon>
        <taxon>Selenastraceae</taxon>
        <taxon>Monoraphidium</taxon>
    </lineage>
</organism>
<dbReference type="OrthoDB" id="329835at2759"/>
<dbReference type="Proteomes" id="UP000054498">
    <property type="component" value="Unassembled WGS sequence"/>
</dbReference>
<dbReference type="GO" id="GO:0016747">
    <property type="term" value="F:acyltransferase activity, transferring groups other than amino-acyl groups"/>
    <property type="evidence" value="ECO:0007669"/>
    <property type="project" value="InterPro"/>
</dbReference>
<dbReference type="EMBL" id="KK102109">
    <property type="protein sequence ID" value="KIY98654.1"/>
    <property type="molecule type" value="Genomic_DNA"/>
</dbReference>
<keyword evidence="3" id="KW-1185">Reference proteome</keyword>
<feature type="domain" description="Chalcone/stilbene synthase C-terminal" evidence="1">
    <location>
        <begin position="12"/>
        <end position="85"/>
    </location>
</feature>
<dbReference type="PANTHER" id="PTHR31561">
    <property type="entry name" value="3-KETOACYL-COA SYNTHASE"/>
    <property type="match status" value="1"/>
</dbReference>
<dbReference type="EC" id="2.3.1.-" evidence="2"/>
<dbReference type="SUPFAM" id="SSF53901">
    <property type="entry name" value="Thiolase-like"/>
    <property type="match status" value="1"/>
</dbReference>
<accession>A0A0D2M5D0</accession>
<dbReference type="GO" id="GO:0016020">
    <property type="term" value="C:membrane"/>
    <property type="evidence" value="ECO:0007669"/>
    <property type="project" value="InterPro"/>
</dbReference>
<evidence type="ECO:0000313" key="2">
    <source>
        <dbReference type="EMBL" id="KIY98654.1"/>
    </source>
</evidence>
<keyword evidence="2" id="KW-0808">Transferase</keyword>
<sequence>MPDFKLAFDHVCIHTGGRGVIDEIEKQLALSPAMIEPSRAVLYRYGNISSSSIWYVLSFIESVGGVRKGDRVWQLGFGSGFKCNSAVWRANRRVREAHYAWEGFDMEKMRSDLHALNQLH</sequence>
<dbReference type="STRING" id="145388.A0A0D2M5D0"/>
<dbReference type="InterPro" id="IPR016039">
    <property type="entry name" value="Thiolase-like"/>
</dbReference>
<dbReference type="Pfam" id="PF02797">
    <property type="entry name" value="Chal_sti_synt_C"/>
    <property type="match status" value="1"/>
</dbReference>
<dbReference type="InterPro" id="IPR012392">
    <property type="entry name" value="3-ktacl-CoA_syn"/>
</dbReference>
<gene>
    <name evidence="2" type="ORF">MNEG_9306</name>
</gene>
<dbReference type="InterPro" id="IPR012328">
    <property type="entry name" value="Chalcone/stilbene_synt_C"/>
</dbReference>
<dbReference type="GeneID" id="25742181"/>
<dbReference type="KEGG" id="mng:MNEG_9306"/>
<protein>
    <submittedName>
        <fullName evidence="2">3-ketoacyl-CoA synthase 4</fullName>
        <ecNumber evidence="2">2.3.1.-</ecNumber>
    </submittedName>
</protein>
<proteinExistence type="predicted"/>
<dbReference type="GO" id="GO:0006633">
    <property type="term" value="P:fatty acid biosynthetic process"/>
    <property type="evidence" value="ECO:0007669"/>
    <property type="project" value="InterPro"/>
</dbReference>
<dbReference type="Gene3D" id="3.40.47.10">
    <property type="match status" value="1"/>
</dbReference>